<evidence type="ECO:0000259" key="1">
    <source>
        <dbReference type="Pfam" id="PF12651"/>
    </source>
</evidence>
<sequence length="85" mass="10015">MQKTQVFIRDDQKKELSRLARITGRKQSTLIREGIDLYLEKAKVQSTWKENMMRLAGCLTEEEGESMQETVRQLRSGWNNRIQSI</sequence>
<feature type="domain" description="Predicted DNA-binding protein ribbon-helix-helix" evidence="1">
    <location>
        <begin position="4"/>
        <end position="41"/>
    </location>
</feature>
<organism evidence="2 3">
    <name type="scientific">Leucothrix pacifica</name>
    <dbReference type="NCBI Taxonomy" id="1247513"/>
    <lineage>
        <taxon>Bacteria</taxon>
        <taxon>Pseudomonadati</taxon>
        <taxon>Pseudomonadota</taxon>
        <taxon>Gammaproteobacteria</taxon>
        <taxon>Thiotrichales</taxon>
        <taxon>Thiotrichaceae</taxon>
        <taxon>Leucothrix</taxon>
    </lineage>
</organism>
<gene>
    <name evidence="2" type="ORF">DKW60_00030</name>
</gene>
<reference evidence="2 3" key="1">
    <citation type="submission" date="2018-05" db="EMBL/GenBank/DDBJ databases">
        <title>Leucothrix arctica sp. nov., isolated from Arctic seawater.</title>
        <authorList>
            <person name="Choi A."/>
            <person name="Baek K."/>
        </authorList>
    </citation>
    <scope>NUCLEOTIDE SEQUENCE [LARGE SCALE GENOMIC DNA]</scope>
    <source>
        <strain evidence="2 3">JCM 18388</strain>
    </source>
</reference>
<dbReference type="EMBL" id="QGKM01000001">
    <property type="protein sequence ID" value="PWR00631.1"/>
    <property type="molecule type" value="Genomic_DNA"/>
</dbReference>
<evidence type="ECO:0000313" key="2">
    <source>
        <dbReference type="EMBL" id="PWR00631.1"/>
    </source>
</evidence>
<accession>A0A317CVU0</accession>
<comment type="caution">
    <text evidence="2">The sequence shown here is derived from an EMBL/GenBank/DDBJ whole genome shotgun (WGS) entry which is preliminary data.</text>
</comment>
<dbReference type="Pfam" id="PF12651">
    <property type="entry name" value="RHH_3"/>
    <property type="match status" value="1"/>
</dbReference>
<name>A0A317CVU0_9GAMM</name>
<evidence type="ECO:0000313" key="3">
    <source>
        <dbReference type="Proteomes" id="UP000245539"/>
    </source>
</evidence>
<dbReference type="OrthoDB" id="5522614at2"/>
<dbReference type="Proteomes" id="UP000245539">
    <property type="component" value="Unassembled WGS sequence"/>
</dbReference>
<proteinExistence type="predicted"/>
<protein>
    <recommendedName>
        <fullName evidence="1">Predicted DNA-binding protein ribbon-helix-helix domain-containing protein</fullName>
    </recommendedName>
</protein>
<dbReference type="RefSeq" id="WP_109835612.1">
    <property type="nucleotide sequence ID" value="NZ_QGKM01000001.1"/>
</dbReference>
<dbReference type="InterPro" id="IPR038733">
    <property type="entry name" value="Predicted_DNA_bind_prot_RHH"/>
</dbReference>
<dbReference type="AlphaFoldDB" id="A0A317CVU0"/>
<keyword evidence="3" id="KW-1185">Reference proteome</keyword>